<accession>A0A067P3R2</accession>
<name>A0A067P3R2_9AGAM</name>
<reference evidence="2" key="1">
    <citation type="journal article" date="2014" name="Proc. Natl. Acad. Sci. U.S.A.">
        <title>Extensive sampling of basidiomycete genomes demonstrates inadequacy of the white-rot/brown-rot paradigm for wood decay fungi.</title>
        <authorList>
            <person name="Riley R."/>
            <person name="Salamov A.A."/>
            <person name="Brown D.W."/>
            <person name="Nagy L.G."/>
            <person name="Floudas D."/>
            <person name="Held B.W."/>
            <person name="Levasseur A."/>
            <person name="Lombard V."/>
            <person name="Morin E."/>
            <person name="Otillar R."/>
            <person name="Lindquist E.A."/>
            <person name="Sun H."/>
            <person name="LaButti K.M."/>
            <person name="Schmutz J."/>
            <person name="Jabbour D."/>
            <person name="Luo H."/>
            <person name="Baker S.E."/>
            <person name="Pisabarro A.G."/>
            <person name="Walton J.D."/>
            <person name="Blanchette R.A."/>
            <person name="Henrissat B."/>
            <person name="Martin F."/>
            <person name="Cullen D."/>
            <person name="Hibbett D.S."/>
            <person name="Grigoriev I.V."/>
        </authorList>
    </citation>
    <scope>NUCLEOTIDE SEQUENCE [LARGE SCALE GENOMIC DNA]</scope>
    <source>
        <strain evidence="2">MUCL 33604</strain>
    </source>
</reference>
<dbReference type="OrthoDB" id="3263156at2759"/>
<dbReference type="HOGENOM" id="CLU_003703_8_1_1"/>
<dbReference type="EMBL" id="KL197786">
    <property type="protein sequence ID" value="KDQ49399.1"/>
    <property type="molecule type" value="Genomic_DNA"/>
</dbReference>
<evidence type="ECO:0000313" key="1">
    <source>
        <dbReference type="EMBL" id="KDQ49399.1"/>
    </source>
</evidence>
<proteinExistence type="predicted"/>
<sequence>QYREFMRVIHRWRHLKVMKWNGFGHGPYRKVGPGDLALWCAACPQLGINLPDDWKEEEAK</sequence>
<keyword evidence="2" id="KW-1185">Reference proteome</keyword>
<evidence type="ECO:0008006" key="3">
    <source>
        <dbReference type="Google" id="ProtNLM"/>
    </source>
</evidence>
<dbReference type="Proteomes" id="UP000027265">
    <property type="component" value="Unassembled WGS sequence"/>
</dbReference>
<dbReference type="InParanoid" id="A0A067P3R2"/>
<gene>
    <name evidence="1" type="ORF">JAAARDRAFT_143483</name>
</gene>
<organism evidence="1 2">
    <name type="scientific">Jaapia argillacea MUCL 33604</name>
    <dbReference type="NCBI Taxonomy" id="933084"/>
    <lineage>
        <taxon>Eukaryota</taxon>
        <taxon>Fungi</taxon>
        <taxon>Dikarya</taxon>
        <taxon>Basidiomycota</taxon>
        <taxon>Agaricomycotina</taxon>
        <taxon>Agaricomycetes</taxon>
        <taxon>Agaricomycetidae</taxon>
        <taxon>Jaapiales</taxon>
        <taxon>Jaapiaceae</taxon>
        <taxon>Jaapia</taxon>
    </lineage>
</organism>
<evidence type="ECO:0000313" key="2">
    <source>
        <dbReference type="Proteomes" id="UP000027265"/>
    </source>
</evidence>
<feature type="non-terminal residue" evidence="1">
    <location>
        <position position="1"/>
    </location>
</feature>
<protein>
    <recommendedName>
        <fullName evidence="3">CxC2-like cysteine cluster KDZ transposase-associated domain-containing protein</fullName>
    </recommendedName>
</protein>
<dbReference type="AlphaFoldDB" id="A0A067P3R2"/>